<name>A0A168FGJ3_9MICO</name>
<reference evidence="6 7" key="1">
    <citation type="submission" date="2016-01" db="EMBL/GenBank/DDBJ databases">
        <title>Complete genome sequence of a soil Actinobacterium, Isoptericola dokdonensis DS-3.</title>
        <authorList>
            <person name="Kwon S.-K."/>
            <person name="Kim J.F."/>
        </authorList>
    </citation>
    <scope>NUCLEOTIDE SEQUENCE [LARGE SCALE GENOMIC DNA]</scope>
    <source>
        <strain evidence="6 7">DS-3</strain>
    </source>
</reference>
<accession>A0A168FGJ3</accession>
<sequence length="255" mass="27716">MTDTRPAEDTSRRLALLWDPPQPSTRGRRATLTLPDVVAAGIAVAHAGGLEALSMRKVAGHLGVGAMTLYTYVPGRTELIDLMIDAAFAELTLPEPGAPWRDALTRYATEHHDLYLRHPWILQTNMWRLPLAPHVLDAEEAGLRVLSEAGLPAGRVVEVIGLVDSTVRGLARAAVAEQAEGSSTGTSNDDYWESMSEFWGTWFDPARYPTMTRVWEAGGFDTGHASFEATFQRLLDGVELAVDRAAAEHGTTGRG</sequence>
<evidence type="ECO:0000256" key="1">
    <source>
        <dbReference type="ARBA" id="ARBA00023015"/>
    </source>
</evidence>
<keyword evidence="7" id="KW-1185">Reference proteome</keyword>
<dbReference type="InterPro" id="IPR001647">
    <property type="entry name" value="HTH_TetR"/>
</dbReference>
<dbReference type="PATRIC" id="fig|1300344.3.peg.2159"/>
<dbReference type="EMBL" id="CP014209">
    <property type="protein sequence ID" value="ANC31691.1"/>
    <property type="molecule type" value="Genomic_DNA"/>
</dbReference>
<evidence type="ECO:0000313" key="6">
    <source>
        <dbReference type="EMBL" id="ANC31691.1"/>
    </source>
</evidence>
<dbReference type="OrthoDB" id="2570341at2"/>
<dbReference type="Gene3D" id="1.10.357.10">
    <property type="entry name" value="Tetracycline Repressor, domain 2"/>
    <property type="match status" value="1"/>
</dbReference>
<gene>
    <name evidence="6" type="primary">tetR</name>
    <name evidence="6" type="ORF">I598_2150</name>
</gene>
<evidence type="ECO:0000256" key="3">
    <source>
        <dbReference type="ARBA" id="ARBA00023163"/>
    </source>
</evidence>
<dbReference type="PROSITE" id="PS50977">
    <property type="entry name" value="HTH_TETR_2"/>
    <property type="match status" value="1"/>
</dbReference>
<dbReference type="GO" id="GO:0003700">
    <property type="term" value="F:DNA-binding transcription factor activity"/>
    <property type="evidence" value="ECO:0007669"/>
    <property type="project" value="TreeGrafter"/>
</dbReference>
<dbReference type="RefSeq" id="WP_068202936.1">
    <property type="nucleotide sequence ID" value="NZ_CP014209.1"/>
</dbReference>
<dbReference type="PANTHER" id="PTHR30055">
    <property type="entry name" value="HTH-TYPE TRANSCRIPTIONAL REGULATOR RUTR"/>
    <property type="match status" value="1"/>
</dbReference>
<organism evidence="6 7">
    <name type="scientific">Isoptericola dokdonensis DS-3</name>
    <dbReference type="NCBI Taxonomy" id="1300344"/>
    <lineage>
        <taxon>Bacteria</taxon>
        <taxon>Bacillati</taxon>
        <taxon>Actinomycetota</taxon>
        <taxon>Actinomycetes</taxon>
        <taxon>Micrococcales</taxon>
        <taxon>Promicromonosporaceae</taxon>
        <taxon>Isoptericola</taxon>
    </lineage>
</organism>
<dbReference type="InterPro" id="IPR004111">
    <property type="entry name" value="Repressor_TetR_C"/>
</dbReference>
<dbReference type="STRING" id="1300344.I598_2150"/>
<dbReference type="InterPro" id="IPR036271">
    <property type="entry name" value="Tet_transcr_reg_TetR-rel_C_sf"/>
</dbReference>
<dbReference type="GO" id="GO:0045892">
    <property type="term" value="P:negative regulation of DNA-templated transcription"/>
    <property type="evidence" value="ECO:0007669"/>
    <property type="project" value="InterPro"/>
</dbReference>
<feature type="domain" description="HTH tetR-type" evidence="5">
    <location>
        <begin position="31"/>
        <end position="91"/>
    </location>
</feature>
<dbReference type="Proteomes" id="UP000076794">
    <property type="component" value="Chromosome"/>
</dbReference>
<dbReference type="GO" id="GO:0000976">
    <property type="term" value="F:transcription cis-regulatory region binding"/>
    <property type="evidence" value="ECO:0007669"/>
    <property type="project" value="TreeGrafter"/>
</dbReference>
<dbReference type="KEGG" id="ido:I598_2150"/>
<keyword evidence="1" id="KW-0805">Transcription regulation</keyword>
<dbReference type="Pfam" id="PF02909">
    <property type="entry name" value="TetR_C_1"/>
    <property type="match status" value="1"/>
</dbReference>
<dbReference type="SUPFAM" id="SSF46689">
    <property type="entry name" value="Homeodomain-like"/>
    <property type="match status" value="1"/>
</dbReference>
<keyword evidence="3" id="KW-0804">Transcription</keyword>
<evidence type="ECO:0000259" key="5">
    <source>
        <dbReference type="PROSITE" id="PS50977"/>
    </source>
</evidence>
<dbReference type="SUPFAM" id="SSF48498">
    <property type="entry name" value="Tetracyclin repressor-like, C-terminal domain"/>
    <property type="match status" value="1"/>
</dbReference>
<feature type="DNA-binding region" description="H-T-H motif" evidence="4">
    <location>
        <begin position="54"/>
        <end position="73"/>
    </location>
</feature>
<dbReference type="PANTHER" id="PTHR30055:SF151">
    <property type="entry name" value="TRANSCRIPTIONAL REGULATORY PROTEIN"/>
    <property type="match status" value="1"/>
</dbReference>
<keyword evidence="2 4" id="KW-0238">DNA-binding</keyword>
<dbReference type="AlphaFoldDB" id="A0A168FGJ3"/>
<evidence type="ECO:0000256" key="4">
    <source>
        <dbReference type="PROSITE-ProRule" id="PRU00335"/>
    </source>
</evidence>
<dbReference type="InterPro" id="IPR050109">
    <property type="entry name" value="HTH-type_TetR-like_transc_reg"/>
</dbReference>
<evidence type="ECO:0000313" key="7">
    <source>
        <dbReference type="Proteomes" id="UP000076794"/>
    </source>
</evidence>
<dbReference type="InterPro" id="IPR009057">
    <property type="entry name" value="Homeodomain-like_sf"/>
</dbReference>
<evidence type="ECO:0000256" key="2">
    <source>
        <dbReference type="ARBA" id="ARBA00023125"/>
    </source>
</evidence>
<dbReference type="Gene3D" id="1.10.10.60">
    <property type="entry name" value="Homeodomain-like"/>
    <property type="match status" value="1"/>
</dbReference>
<protein>
    <submittedName>
        <fullName evidence="6">Tetracycline repressor protein class E</fullName>
    </submittedName>
</protein>
<proteinExistence type="predicted"/>